<accession>A0A7X6S359</accession>
<evidence type="ECO:0000256" key="1">
    <source>
        <dbReference type="SAM" id="Phobius"/>
    </source>
</evidence>
<proteinExistence type="predicted"/>
<feature type="transmembrane region" description="Helical" evidence="1">
    <location>
        <begin position="58"/>
        <end position="73"/>
    </location>
</feature>
<dbReference type="AlphaFoldDB" id="A0A7X6S359"/>
<evidence type="ECO:0000313" key="3">
    <source>
        <dbReference type="Proteomes" id="UP000549765"/>
    </source>
</evidence>
<feature type="transmembrane region" description="Helical" evidence="1">
    <location>
        <begin position="35"/>
        <end position="51"/>
    </location>
</feature>
<keyword evidence="1" id="KW-0472">Membrane</keyword>
<feature type="transmembrane region" description="Helical" evidence="1">
    <location>
        <begin position="79"/>
        <end position="96"/>
    </location>
</feature>
<evidence type="ECO:0008006" key="4">
    <source>
        <dbReference type="Google" id="ProtNLM"/>
    </source>
</evidence>
<evidence type="ECO:0000313" key="2">
    <source>
        <dbReference type="EMBL" id="NKZ24725.1"/>
    </source>
</evidence>
<keyword evidence="1" id="KW-1133">Transmembrane helix</keyword>
<feature type="transmembrane region" description="Helical" evidence="1">
    <location>
        <begin position="158"/>
        <end position="178"/>
    </location>
</feature>
<protein>
    <recommendedName>
        <fullName evidence="4">Glycosyltransferase RgtA/B/C/D-like domain-containing protein</fullName>
    </recommendedName>
</protein>
<dbReference type="EMBL" id="JAAXPN010000009">
    <property type="protein sequence ID" value="NKZ24725.1"/>
    <property type="molecule type" value="Genomic_DNA"/>
</dbReference>
<feature type="transmembrane region" description="Helical" evidence="1">
    <location>
        <begin position="12"/>
        <end position="29"/>
    </location>
</feature>
<keyword evidence="1" id="KW-0812">Transmembrane</keyword>
<comment type="caution">
    <text evidence="2">The sequence shown here is derived from an EMBL/GenBank/DDBJ whole genome shotgun (WGS) entry which is preliminary data.</text>
</comment>
<feature type="transmembrane region" description="Helical" evidence="1">
    <location>
        <begin position="243"/>
        <end position="262"/>
    </location>
</feature>
<reference evidence="2 3" key="1">
    <citation type="submission" date="2020-04" db="EMBL/GenBank/DDBJ databases">
        <title>MicrobeNet Type strains.</title>
        <authorList>
            <person name="Nicholson A.C."/>
        </authorList>
    </citation>
    <scope>NUCLEOTIDE SEQUENCE [LARGE SCALE GENOMIC DNA]</scope>
    <source>
        <strain evidence="2 3">CCUG 61472</strain>
    </source>
</reference>
<organism evidence="2 3">
    <name type="scientific">Periweissella fabalis</name>
    <dbReference type="NCBI Taxonomy" id="1070421"/>
    <lineage>
        <taxon>Bacteria</taxon>
        <taxon>Bacillati</taxon>
        <taxon>Bacillota</taxon>
        <taxon>Bacilli</taxon>
        <taxon>Lactobacillales</taxon>
        <taxon>Lactobacillaceae</taxon>
        <taxon>Periweissella</taxon>
    </lineage>
</organism>
<feature type="transmembrane region" description="Helical" evidence="1">
    <location>
        <begin position="190"/>
        <end position="209"/>
    </location>
</feature>
<gene>
    <name evidence="2" type="ORF">HF964_07955</name>
</gene>
<keyword evidence="3" id="KW-1185">Reference proteome</keyword>
<feature type="transmembrane region" description="Helical" evidence="1">
    <location>
        <begin position="108"/>
        <end position="129"/>
    </location>
</feature>
<dbReference type="Proteomes" id="UP000549765">
    <property type="component" value="Unassembled WGS sequence"/>
</dbReference>
<dbReference type="RefSeq" id="WP_168722520.1">
    <property type="nucleotide sequence ID" value="NZ_JAAXPN010000009.1"/>
</dbReference>
<feature type="transmembrane region" description="Helical" evidence="1">
    <location>
        <begin position="215"/>
        <end position="236"/>
    </location>
</feature>
<sequence length="348" mass="39658">MTKVVKQLNIKTNIWTYNLFLLAPTLLMYSNQIRMYQLASAIIAWLIYMLLKYQETSKVIWIVGAIIIAEMGAYTHYFTALSCGIILMGFIGIALINKQRTIVKQLSLGLACFVIAYIPWSIVALKQIMTVSKSYWITADESWQTLFNLTGGQHTIDAVTIGMYLCSILVVAQLYIFLKDRGGVISQISGLLLVSILILYGLGIIFTLLNHPILIARYLYPLFFCYLFLIIAVLTNNVNSSKLMLSLIFCGLIFQNVQYMYIHTKGIMPDIAQIKQKPQKGVIKIKRVIPQNEADYFLAIVAKNPQQTFIINAKSIYNVTGRHKLSELSEKVRPNLESFTMYNQRYKN</sequence>
<name>A0A7X6S359_9LACO</name>